<feature type="region of interest" description="Disordered" evidence="14">
    <location>
        <begin position="169"/>
        <end position="204"/>
    </location>
</feature>
<feature type="compositionally biased region" description="Basic and acidic residues" evidence="14">
    <location>
        <begin position="328"/>
        <end position="346"/>
    </location>
</feature>
<evidence type="ECO:0000313" key="17">
    <source>
        <dbReference type="Proteomes" id="UP001283361"/>
    </source>
</evidence>
<dbReference type="PANTHER" id="PTHR16515:SF59">
    <property type="entry name" value="PR DOMAIN ZINC FINGER PROTEIN 1"/>
    <property type="match status" value="1"/>
</dbReference>
<keyword evidence="12" id="KW-0539">Nucleus</keyword>
<feature type="region of interest" description="Disordered" evidence="14">
    <location>
        <begin position="1093"/>
        <end position="1129"/>
    </location>
</feature>
<feature type="region of interest" description="Disordered" evidence="14">
    <location>
        <begin position="838"/>
        <end position="907"/>
    </location>
</feature>
<feature type="domain" description="C2H2-type" evidence="15">
    <location>
        <begin position="708"/>
        <end position="735"/>
    </location>
</feature>
<evidence type="ECO:0000259" key="15">
    <source>
        <dbReference type="PROSITE" id="PS50157"/>
    </source>
</evidence>
<dbReference type="InterPro" id="IPR013087">
    <property type="entry name" value="Znf_C2H2_type"/>
</dbReference>
<feature type="domain" description="C2H2-type" evidence="15">
    <location>
        <begin position="652"/>
        <end position="679"/>
    </location>
</feature>
<keyword evidence="3" id="KW-0479">Metal-binding</keyword>
<keyword evidence="17" id="KW-1185">Reference proteome</keyword>
<feature type="region of interest" description="Disordered" evidence="14">
    <location>
        <begin position="927"/>
        <end position="1032"/>
    </location>
</feature>
<evidence type="ECO:0000256" key="6">
    <source>
        <dbReference type="ARBA" id="ARBA00022833"/>
    </source>
</evidence>
<dbReference type="PROSITE" id="PS00028">
    <property type="entry name" value="ZINC_FINGER_C2H2_1"/>
    <property type="match status" value="4"/>
</dbReference>
<proteinExistence type="predicted"/>
<evidence type="ECO:0000313" key="16">
    <source>
        <dbReference type="EMBL" id="KAK3757711.1"/>
    </source>
</evidence>
<feature type="compositionally biased region" description="Polar residues" evidence="14">
    <location>
        <begin position="614"/>
        <end position="624"/>
    </location>
</feature>
<dbReference type="FunFam" id="3.30.160.60:FF:000132">
    <property type="entry name" value="PR domain zinc finger protein 1"/>
    <property type="match status" value="1"/>
</dbReference>
<feature type="region of interest" description="Disordered" evidence="14">
    <location>
        <begin position="1163"/>
        <end position="1185"/>
    </location>
</feature>
<feature type="compositionally biased region" description="Basic and acidic residues" evidence="14">
    <location>
        <begin position="243"/>
        <end position="254"/>
    </location>
</feature>
<feature type="domain" description="C2H2-type" evidence="15">
    <location>
        <begin position="736"/>
        <end position="763"/>
    </location>
</feature>
<evidence type="ECO:0000256" key="1">
    <source>
        <dbReference type="ARBA" id="ARBA00004123"/>
    </source>
</evidence>
<reference evidence="16" key="1">
    <citation type="journal article" date="2023" name="G3 (Bethesda)">
        <title>A reference genome for the long-term kleptoplast-retaining sea slug Elysia crispata morphotype clarki.</title>
        <authorList>
            <person name="Eastman K.E."/>
            <person name="Pendleton A.L."/>
            <person name="Shaikh M.A."/>
            <person name="Suttiyut T."/>
            <person name="Ogas R."/>
            <person name="Tomko P."/>
            <person name="Gavelis G."/>
            <person name="Widhalm J.R."/>
            <person name="Wisecaver J.H."/>
        </authorList>
    </citation>
    <scope>NUCLEOTIDE SEQUENCE</scope>
    <source>
        <strain evidence="16">ECLA1</strain>
    </source>
</reference>
<evidence type="ECO:0000256" key="5">
    <source>
        <dbReference type="ARBA" id="ARBA00022771"/>
    </source>
</evidence>
<feature type="domain" description="C2H2-type" evidence="15">
    <location>
        <begin position="764"/>
        <end position="793"/>
    </location>
</feature>
<evidence type="ECO:0000256" key="14">
    <source>
        <dbReference type="SAM" id="MobiDB-lite"/>
    </source>
</evidence>
<dbReference type="FunFam" id="3.30.160.60:FF:000211">
    <property type="entry name" value="PR domain zinc finger protein 1"/>
    <property type="match status" value="1"/>
</dbReference>
<evidence type="ECO:0000256" key="3">
    <source>
        <dbReference type="ARBA" id="ARBA00022723"/>
    </source>
</evidence>
<dbReference type="PANTHER" id="PTHR16515">
    <property type="entry name" value="PR DOMAIN ZINC FINGER PROTEIN"/>
    <property type="match status" value="1"/>
</dbReference>
<dbReference type="GO" id="GO:0045087">
    <property type="term" value="P:innate immune response"/>
    <property type="evidence" value="ECO:0007669"/>
    <property type="project" value="UniProtKB-KW"/>
</dbReference>
<feature type="region of interest" description="Disordered" evidence="14">
    <location>
        <begin position="614"/>
        <end position="640"/>
    </location>
</feature>
<comment type="caution">
    <text evidence="16">The sequence shown here is derived from an EMBL/GenBank/DDBJ whole genome shotgun (WGS) entry which is preliminary data.</text>
</comment>
<dbReference type="SMART" id="SM00355">
    <property type="entry name" value="ZnF_C2H2"/>
    <property type="match status" value="5"/>
</dbReference>
<dbReference type="EMBL" id="JAWDGP010005350">
    <property type="protein sequence ID" value="KAK3757711.1"/>
    <property type="molecule type" value="Genomic_DNA"/>
</dbReference>
<dbReference type="Gene3D" id="3.30.160.60">
    <property type="entry name" value="Classic Zinc Finger"/>
    <property type="match status" value="5"/>
</dbReference>
<evidence type="ECO:0000256" key="4">
    <source>
        <dbReference type="ARBA" id="ARBA00022737"/>
    </source>
</evidence>
<evidence type="ECO:0000256" key="7">
    <source>
        <dbReference type="ARBA" id="ARBA00022859"/>
    </source>
</evidence>
<keyword evidence="9" id="KW-0238">DNA-binding</keyword>
<gene>
    <name evidence="16" type="ORF">RRG08_062477</name>
</gene>
<accession>A0AAE1D542</accession>
<dbReference type="GO" id="GO:0005737">
    <property type="term" value="C:cytoplasm"/>
    <property type="evidence" value="ECO:0007669"/>
    <property type="project" value="TreeGrafter"/>
</dbReference>
<feature type="compositionally biased region" description="Polar residues" evidence="14">
    <location>
        <begin position="56"/>
        <end position="69"/>
    </location>
</feature>
<dbReference type="GO" id="GO:0008270">
    <property type="term" value="F:zinc ion binding"/>
    <property type="evidence" value="ECO:0007669"/>
    <property type="project" value="UniProtKB-KW"/>
</dbReference>
<keyword evidence="10" id="KW-1064">Adaptive immunity</keyword>
<dbReference type="FunFam" id="3.30.160.60:FF:000262">
    <property type="entry name" value="PR domain zinc finger protein 1"/>
    <property type="match status" value="1"/>
</dbReference>
<feature type="domain" description="C2H2-type" evidence="15">
    <location>
        <begin position="680"/>
        <end position="707"/>
    </location>
</feature>
<keyword evidence="2" id="KW-0399">Innate immunity</keyword>
<feature type="compositionally biased region" description="Basic and acidic residues" evidence="14">
    <location>
        <begin position="291"/>
        <end position="320"/>
    </location>
</feature>
<dbReference type="InterPro" id="IPR036236">
    <property type="entry name" value="Znf_C2H2_sf"/>
</dbReference>
<feature type="compositionally biased region" description="Basic and acidic residues" evidence="14">
    <location>
        <begin position="847"/>
        <end position="870"/>
    </location>
</feature>
<protein>
    <recommendedName>
        <fullName evidence="15">C2H2-type domain-containing protein</fullName>
    </recommendedName>
</protein>
<feature type="compositionally biased region" description="Polar residues" evidence="14">
    <location>
        <begin position="1009"/>
        <end position="1028"/>
    </location>
</feature>
<feature type="compositionally biased region" description="Polar residues" evidence="14">
    <location>
        <begin position="1176"/>
        <end position="1185"/>
    </location>
</feature>
<dbReference type="FunFam" id="3.30.160.60:FF:000100">
    <property type="entry name" value="Zinc finger 45-like"/>
    <property type="match status" value="1"/>
</dbReference>
<feature type="compositionally biased region" description="Basic residues" evidence="14">
    <location>
        <begin position="982"/>
        <end position="993"/>
    </location>
</feature>
<feature type="region of interest" description="Disordered" evidence="14">
    <location>
        <begin position="235"/>
        <end position="362"/>
    </location>
</feature>
<dbReference type="GO" id="GO:0045165">
    <property type="term" value="P:cell fate commitment"/>
    <property type="evidence" value="ECO:0007669"/>
    <property type="project" value="TreeGrafter"/>
</dbReference>
<feature type="compositionally biased region" description="Polar residues" evidence="14">
    <location>
        <begin position="1120"/>
        <end position="1129"/>
    </location>
</feature>
<dbReference type="SUPFAM" id="SSF57667">
    <property type="entry name" value="beta-beta-alpha zinc fingers"/>
    <property type="match status" value="3"/>
</dbReference>
<evidence type="ECO:0000256" key="11">
    <source>
        <dbReference type="ARBA" id="ARBA00023163"/>
    </source>
</evidence>
<evidence type="ECO:0000256" key="2">
    <source>
        <dbReference type="ARBA" id="ARBA00022588"/>
    </source>
</evidence>
<dbReference type="AlphaFoldDB" id="A0AAE1D542"/>
<feature type="compositionally biased region" description="Polar residues" evidence="14">
    <location>
        <begin position="14"/>
        <end position="28"/>
    </location>
</feature>
<dbReference type="GO" id="GO:0000978">
    <property type="term" value="F:RNA polymerase II cis-regulatory region sequence-specific DNA binding"/>
    <property type="evidence" value="ECO:0007669"/>
    <property type="project" value="TreeGrafter"/>
</dbReference>
<keyword evidence="6" id="KW-0862">Zinc</keyword>
<keyword evidence="8" id="KW-0805">Transcription regulation</keyword>
<keyword evidence="7" id="KW-0391">Immunity</keyword>
<dbReference type="InterPro" id="IPR050331">
    <property type="entry name" value="Zinc_finger"/>
</dbReference>
<feature type="compositionally biased region" description="Basic and acidic residues" evidence="14">
    <location>
        <begin position="937"/>
        <end position="971"/>
    </location>
</feature>
<dbReference type="GO" id="GO:0003700">
    <property type="term" value="F:DNA-binding transcription factor activity"/>
    <property type="evidence" value="ECO:0007669"/>
    <property type="project" value="TreeGrafter"/>
</dbReference>
<dbReference type="GO" id="GO:0000122">
    <property type="term" value="P:negative regulation of transcription by RNA polymerase II"/>
    <property type="evidence" value="ECO:0007669"/>
    <property type="project" value="UniProtKB-ARBA"/>
</dbReference>
<sequence length="1185" mass="133020">MVSSARSPFRKLSDSPQRTSPQCKTTNKNFEDSKLRLPTTVVSATADQSAAEDIEISSSPQTAQQTPPHSSLLPAAGMARELLTAKPFLHETKFSAEPSWEQTFDNLKLSAHLPHGYDRLHSSFAHLHAISKVDTSMFSPPAAPQHPLLALDFSVQGRHHKFLQRVSCNEQEGDNNKTDDDGQSIVVVDDDEIDNNTGDMGKSIESNRWNKEIDKNDDNYKNEFKTNFTSTNFKSEDQATIESQKRSNDDKAEKVTSSNADAEKKSPTGVKSKIWSPRDSPSPPPSKRRRVREEEKSAKLEEREFKPHTENDRISEDPKILSDSSSLRLDRKITPHDDHKSPRKTDSISGDTFQSSHELQGREVMKNLRTKHQDRAMKTHHPAAVPSGHPFSGLPGCYPPFLLPSKDSRVCQSPTDIKRSVSPLVSEKTKPVFSPDLPLKDHDSRKEQYYRQLQQQNAAKISPPLNYHGQDHQKLVCDAFPTPHPLFRFDNLYARSQAGLPIFNRMHHSSSDPHLGPMGYPDNLDLLSRFVPVGKRNGSTHLPDMMLTSPPLPLSGVPGMFPLSPFQMIPNYPYLPNWPLYPLYSSHLNKSGQPDLGLAHTPYLRDNALNLASHSTRSASTGTPAASHRTPGSRGHRHLPYPLKKKDGKMLYECNVCLKTFGQLSNLKVHLRTHTGERPFVCQTCGKGFTQLAHLQKHNLVHTGEKPHKCQVCDKRFSSTSNLKTHMRLHSGEKPFHCKSCQAKFTQFVHLKLHRRLHTNERPFECSQCNRKYISRSGLRTHWKTGTCVPQNPAADFNTLLNMSFDDNGDEKDTESILNEEELRCDSRAGSDEVFKEEMSDSMEGSGSDKHEHYEDREFRHRHTRQENEARMSWPGDFRHSEISPVKKQLSYSKCDRSSSGHSLPISDLDMASALPLYSKDNIIQHRGLDSRPASPEQKEMTGDEATTRSPDKPVDRSEGEKSIENGRNDITDAAIGDMFRVKKKSDFRKARSPARISTPPKQEDSGPLRTSTPVSSKETTPRSSSCPEANLPEGQAIYSNLKYRDQPLAGFTPSPSVWPHTYGNPACPLYPSPLRFPPADPHIQDEQLCQDLSTRSRDPSRHSDSEAHAKSRHRRKQPRPTSFTSTGATSLVSTDNCVLGSVNSQSFPPLFPYAVMHRSPAAAHSFPGPLVDPRISSSREWLSA</sequence>
<evidence type="ECO:0000256" key="8">
    <source>
        <dbReference type="ARBA" id="ARBA00023015"/>
    </source>
</evidence>
<dbReference type="GO" id="GO:0002250">
    <property type="term" value="P:adaptive immune response"/>
    <property type="evidence" value="ECO:0007669"/>
    <property type="project" value="UniProtKB-KW"/>
</dbReference>
<evidence type="ECO:0000256" key="9">
    <source>
        <dbReference type="ARBA" id="ARBA00023125"/>
    </source>
</evidence>
<evidence type="ECO:0000256" key="13">
    <source>
        <dbReference type="PROSITE-ProRule" id="PRU00042"/>
    </source>
</evidence>
<feature type="region of interest" description="Disordered" evidence="14">
    <location>
        <begin position="1"/>
        <end position="72"/>
    </location>
</feature>
<feature type="compositionally biased region" description="Polar residues" evidence="14">
    <location>
        <begin position="347"/>
        <end position="358"/>
    </location>
</feature>
<dbReference type="FunFam" id="3.30.160.60:FF:000833">
    <property type="entry name" value="PR domain zinc finger protein"/>
    <property type="match status" value="1"/>
</dbReference>
<keyword evidence="4" id="KW-0677">Repeat</keyword>
<dbReference type="PROSITE" id="PS50157">
    <property type="entry name" value="ZINC_FINGER_C2H2_2"/>
    <property type="match status" value="5"/>
</dbReference>
<dbReference type="Proteomes" id="UP001283361">
    <property type="component" value="Unassembled WGS sequence"/>
</dbReference>
<keyword evidence="5 13" id="KW-0863">Zinc-finger</keyword>
<keyword evidence="11" id="KW-0804">Transcription</keyword>
<comment type="subcellular location">
    <subcellularLocation>
        <location evidence="1">Nucleus</location>
    </subcellularLocation>
</comment>
<evidence type="ECO:0000256" key="12">
    <source>
        <dbReference type="ARBA" id="ARBA00023242"/>
    </source>
</evidence>
<dbReference type="GO" id="GO:0005634">
    <property type="term" value="C:nucleus"/>
    <property type="evidence" value="ECO:0007669"/>
    <property type="project" value="UniProtKB-SubCell"/>
</dbReference>
<organism evidence="16 17">
    <name type="scientific">Elysia crispata</name>
    <name type="common">lettuce slug</name>
    <dbReference type="NCBI Taxonomy" id="231223"/>
    <lineage>
        <taxon>Eukaryota</taxon>
        <taxon>Metazoa</taxon>
        <taxon>Spiralia</taxon>
        <taxon>Lophotrochozoa</taxon>
        <taxon>Mollusca</taxon>
        <taxon>Gastropoda</taxon>
        <taxon>Heterobranchia</taxon>
        <taxon>Euthyneura</taxon>
        <taxon>Panpulmonata</taxon>
        <taxon>Sacoglossa</taxon>
        <taxon>Placobranchoidea</taxon>
        <taxon>Plakobranchidae</taxon>
        <taxon>Elysia</taxon>
    </lineage>
</organism>
<name>A0AAE1D542_9GAST</name>
<evidence type="ECO:0000256" key="10">
    <source>
        <dbReference type="ARBA" id="ARBA00023130"/>
    </source>
</evidence>
<dbReference type="Pfam" id="PF00096">
    <property type="entry name" value="zf-C2H2"/>
    <property type="match status" value="3"/>
</dbReference>
<feature type="compositionally biased region" description="Basic and acidic residues" evidence="14">
    <location>
        <begin position="1095"/>
        <end position="1110"/>
    </location>
</feature>